<feature type="compositionally biased region" description="Polar residues" evidence="1">
    <location>
        <begin position="146"/>
        <end position="166"/>
    </location>
</feature>
<organism evidence="2 3">
    <name type="scientific">Pristionchus mayeri</name>
    <dbReference type="NCBI Taxonomy" id="1317129"/>
    <lineage>
        <taxon>Eukaryota</taxon>
        <taxon>Metazoa</taxon>
        <taxon>Ecdysozoa</taxon>
        <taxon>Nematoda</taxon>
        <taxon>Chromadorea</taxon>
        <taxon>Rhabditida</taxon>
        <taxon>Rhabditina</taxon>
        <taxon>Diplogasteromorpha</taxon>
        <taxon>Diplogasteroidea</taxon>
        <taxon>Neodiplogasteridae</taxon>
        <taxon>Pristionchus</taxon>
    </lineage>
</organism>
<evidence type="ECO:0000313" key="2">
    <source>
        <dbReference type="EMBL" id="GMR47378.1"/>
    </source>
</evidence>
<feature type="region of interest" description="Disordered" evidence="1">
    <location>
        <begin position="78"/>
        <end position="167"/>
    </location>
</feature>
<dbReference type="EMBL" id="BTRK01000004">
    <property type="protein sequence ID" value="GMR47378.1"/>
    <property type="molecule type" value="Genomic_DNA"/>
</dbReference>
<reference evidence="3" key="1">
    <citation type="submission" date="2022-10" db="EMBL/GenBank/DDBJ databases">
        <title>Genome assembly of Pristionchus species.</title>
        <authorList>
            <person name="Yoshida K."/>
            <person name="Sommer R.J."/>
        </authorList>
    </citation>
    <scope>NUCLEOTIDE SEQUENCE [LARGE SCALE GENOMIC DNA]</scope>
    <source>
        <strain evidence="3">RS5460</strain>
    </source>
</reference>
<proteinExistence type="predicted"/>
<sequence length="405" mass="45054">MTITKRLITATDWVSMRGEMREDVSSSGTTLLSSASPIAPSQASGRKLPTFTRPNLLAVVPPPLPPSNSSIISRPFAEQKKEGSGMKFLRPPPLARPQIPSELAVPLSSRPTEFSPSIEASTLANGTPNHAQIDRQIPKKEPKEIGQSSIGNGRASGQSSTESGTASKDEMMSYMDEKGWMTQCSRKKMSEEAVTMDKVVEVVENVEGGEKARRSEIASKSTLFSLRQRRVNEEEDEYLRTEESNMADICEVLMQESSPFNDNFIRTVKKDRAIGTLLDMMIRGALKPVQVSEWADKADYDEYYLDNYARRVCNKLTPGIVKIKTDNVISSSFIMGEALTEYAKFSKIVYYYELMAIVSVHGGIYEKDIPSTLGMNSLLSHFPIDHSSPFIVLQKPEGRYITMRV</sequence>
<dbReference type="AlphaFoldDB" id="A0AAN5CMZ4"/>
<evidence type="ECO:0000313" key="3">
    <source>
        <dbReference type="Proteomes" id="UP001328107"/>
    </source>
</evidence>
<protein>
    <submittedName>
        <fullName evidence="2">Uncharacterized protein</fullName>
    </submittedName>
</protein>
<name>A0AAN5CMZ4_9BILA</name>
<keyword evidence="3" id="KW-1185">Reference proteome</keyword>
<feature type="region of interest" description="Disordered" evidence="1">
    <location>
        <begin position="27"/>
        <end position="47"/>
    </location>
</feature>
<dbReference type="Proteomes" id="UP001328107">
    <property type="component" value="Unassembled WGS sequence"/>
</dbReference>
<feature type="compositionally biased region" description="Polar residues" evidence="1">
    <location>
        <begin position="109"/>
        <end position="130"/>
    </location>
</feature>
<comment type="caution">
    <text evidence="2">The sequence shown here is derived from an EMBL/GenBank/DDBJ whole genome shotgun (WGS) entry which is preliminary data.</text>
</comment>
<feature type="compositionally biased region" description="Low complexity" evidence="1">
    <location>
        <begin position="27"/>
        <end position="44"/>
    </location>
</feature>
<accession>A0AAN5CMZ4</accession>
<gene>
    <name evidence="2" type="ORF">PMAYCL1PPCAC_17573</name>
</gene>
<feature type="compositionally biased region" description="Basic and acidic residues" evidence="1">
    <location>
        <begin position="132"/>
        <end position="144"/>
    </location>
</feature>
<evidence type="ECO:0000256" key="1">
    <source>
        <dbReference type="SAM" id="MobiDB-lite"/>
    </source>
</evidence>